<evidence type="ECO:0000313" key="6">
    <source>
        <dbReference type="EMBL" id="MDL2410917.1"/>
    </source>
</evidence>
<feature type="domain" description="Multidrug resistance protein MdtA-like alpha-helical hairpin" evidence="3">
    <location>
        <begin position="33"/>
        <end position="101"/>
    </location>
</feature>
<feature type="non-terminal residue" evidence="6">
    <location>
        <position position="1"/>
    </location>
</feature>
<dbReference type="PANTHER" id="PTHR30469">
    <property type="entry name" value="MULTIDRUG RESISTANCE PROTEIN MDTA"/>
    <property type="match status" value="1"/>
</dbReference>
<feature type="domain" description="CusB-like beta-barrel" evidence="5">
    <location>
        <begin position="139"/>
        <end position="208"/>
    </location>
</feature>
<evidence type="ECO:0000256" key="1">
    <source>
        <dbReference type="ARBA" id="ARBA00009477"/>
    </source>
</evidence>
<dbReference type="EMBL" id="JARFYN010000149">
    <property type="protein sequence ID" value="MDL2410917.1"/>
    <property type="molecule type" value="Genomic_DNA"/>
</dbReference>
<evidence type="ECO:0000259" key="4">
    <source>
        <dbReference type="Pfam" id="PF25917"/>
    </source>
</evidence>
<evidence type="ECO:0000313" key="7">
    <source>
        <dbReference type="Proteomes" id="UP001172630"/>
    </source>
</evidence>
<evidence type="ECO:0000259" key="3">
    <source>
        <dbReference type="Pfam" id="PF25876"/>
    </source>
</evidence>
<gene>
    <name evidence="6" type="ORF">PY650_36450</name>
</gene>
<evidence type="ECO:0000256" key="2">
    <source>
        <dbReference type="SAM" id="Coils"/>
    </source>
</evidence>
<dbReference type="NCBIfam" id="TIGR01730">
    <property type="entry name" value="RND_mfp"/>
    <property type="match status" value="1"/>
</dbReference>
<feature type="domain" description="Multidrug resistance protein MdtA-like barrel-sandwich hybrid" evidence="4">
    <location>
        <begin position="1"/>
        <end position="127"/>
    </location>
</feature>
<keyword evidence="7" id="KW-1185">Reference proteome</keyword>
<dbReference type="SUPFAM" id="SSF111369">
    <property type="entry name" value="HlyD-like secretion proteins"/>
    <property type="match status" value="1"/>
</dbReference>
<dbReference type="InterPro" id="IPR006143">
    <property type="entry name" value="RND_pump_MFP"/>
</dbReference>
<organism evidence="6 7">
    <name type="scientific">Rhizobium calliandrae</name>
    <dbReference type="NCBI Taxonomy" id="1312182"/>
    <lineage>
        <taxon>Bacteria</taxon>
        <taxon>Pseudomonadati</taxon>
        <taxon>Pseudomonadota</taxon>
        <taxon>Alphaproteobacteria</taxon>
        <taxon>Hyphomicrobiales</taxon>
        <taxon>Rhizobiaceae</taxon>
        <taxon>Rhizobium/Agrobacterium group</taxon>
        <taxon>Rhizobium</taxon>
    </lineage>
</organism>
<dbReference type="Gene3D" id="1.10.287.470">
    <property type="entry name" value="Helix hairpin bin"/>
    <property type="match status" value="1"/>
</dbReference>
<evidence type="ECO:0000259" key="5">
    <source>
        <dbReference type="Pfam" id="PF25954"/>
    </source>
</evidence>
<dbReference type="Pfam" id="PF25917">
    <property type="entry name" value="BSH_RND"/>
    <property type="match status" value="1"/>
</dbReference>
<sequence length="296" mass="31894">GRMVSRKVDVGDLVHKGDVLAEIDPLSLQLAVRSAQADVRSAQAQRDNGVVNEKRKRALIDTSAASVADYDLAVQQLKSAKADVEKATASLAKAQEQLDYAELKAEFDGVVTATFAEMGQTVAAGQPIVRVARPEQRDVVVDVPEPQFRSTRLGDKFNIALQLDDKARTAGTVREIAPQADPITRTHRLKLAIDEAPQVFRLGAVVNATPMAVAGRRTITLPSTAVCEKDGADHVWVVDRSTNTVKLTPIHLDKRVTGARFVQVLSGLQEGEDVVVAGVGELANGQKVKLEQEPRS</sequence>
<dbReference type="InterPro" id="IPR058624">
    <property type="entry name" value="MdtA-like_HH"/>
</dbReference>
<keyword evidence="2" id="KW-0175">Coiled coil</keyword>
<dbReference type="InterPro" id="IPR058625">
    <property type="entry name" value="MdtA-like_BSH"/>
</dbReference>
<name>A0ABT7KQP5_9HYPH</name>
<dbReference type="Proteomes" id="UP001172630">
    <property type="component" value="Unassembled WGS sequence"/>
</dbReference>
<dbReference type="Gene3D" id="2.40.420.20">
    <property type="match status" value="1"/>
</dbReference>
<feature type="coiled-coil region" evidence="2">
    <location>
        <begin position="77"/>
        <end position="104"/>
    </location>
</feature>
<reference evidence="6" key="1">
    <citation type="submission" date="2023-06" db="EMBL/GenBank/DDBJ databases">
        <title>Phylogenetic Diversity of Rhizobium strains.</title>
        <authorList>
            <person name="Moura F.T."/>
            <person name="Helene L.C.F."/>
            <person name="Hungria M."/>
        </authorList>
    </citation>
    <scope>NUCLEOTIDE SEQUENCE</scope>
    <source>
        <strain evidence="6">CCGE524</strain>
    </source>
</reference>
<proteinExistence type="inferred from homology"/>
<protein>
    <submittedName>
        <fullName evidence="6">Efflux RND transporter periplasmic adaptor subunit</fullName>
    </submittedName>
</protein>
<dbReference type="PANTHER" id="PTHR30469:SF15">
    <property type="entry name" value="HLYD FAMILY OF SECRETION PROTEINS"/>
    <property type="match status" value="1"/>
</dbReference>
<comment type="similarity">
    <text evidence="1">Belongs to the membrane fusion protein (MFP) (TC 8.A.1) family.</text>
</comment>
<dbReference type="Pfam" id="PF25876">
    <property type="entry name" value="HH_MFP_RND"/>
    <property type="match status" value="1"/>
</dbReference>
<dbReference type="RefSeq" id="WP_285884942.1">
    <property type="nucleotide sequence ID" value="NZ_JARFYN010000149.1"/>
</dbReference>
<dbReference type="InterPro" id="IPR058792">
    <property type="entry name" value="Beta-barrel_RND_2"/>
</dbReference>
<dbReference type="Pfam" id="PF25954">
    <property type="entry name" value="Beta-barrel_RND_2"/>
    <property type="match status" value="1"/>
</dbReference>
<comment type="caution">
    <text evidence="6">The sequence shown here is derived from an EMBL/GenBank/DDBJ whole genome shotgun (WGS) entry which is preliminary data.</text>
</comment>
<accession>A0ABT7KQP5</accession>
<dbReference type="Gene3D" id="2.40.30.170">
    <property type="match status" value="1"/>
</dbReference>
<dbReference type="Gene3D" id="2.40.50.100">
    <property type="match status" value="1"/>
</dbReference>